<dbReference type="PANTHER" id="PTHR35503:SF2">
    <property type="entry name" value="OS04G0455700 PROTEIN"/>
    <property type="match status" value="1"/>
</dbReference>
<dbReference type="Proteomes" id="UP001454036">
    <property type="component" value="Unassembled WGS sequence"/>
</dbReference>
<evidence type="ECO:0000313" key="3">
    <source>
        <dbReference type="Proteomes" id="UP001454036"/>
    </source>
</evidence>
<organism evidence="2 3">
    <name type="scientific">Lithospermum erythrorhizon</name>
    <name type="common">Purple gromwell</name>
    <name type="synonym">Lithospermum officinale var. erythrorhizon</name>
    <dbReference type="NCBI Taxonomy" id="34254"/>
    <lineage>
        <taxon>Eukaryota</taxon>
        <taxon>Viridiplantae</taxon>
        <taxon>Streptophyta</taxon>
        <taxon>Embryophyta</taxon>
        <taxon>Tracheophyta</taxon>
        <taxon>Spermatophyta</taxon>
        <taxon>Magnoliopsida</taxon>
        <taxon>eudicotyledons</taxon>
        <taxon>Gunneridae</taxon>
        <taxon>Pentapetalae</taxon>
        <taxon>asterids</taxon>
        <taxon>lamiids</taxon>
        <taxon>Boraginales</taxon>
        <taxon>Boraginaceae</taxon>
        <taxon>Boraginoideae</taxon>
        <taxon>Lithospermeae</taxon>
        <taxon>Lithospermum</taxon>
    </lineage>
</organism>
<evidence type="ECO:0000259" key="1">
    <source>
        <dbReference type="PROSITE" id="PS50004"/>
    </source>
</evidence>
<evidence type="ECO:0000313" key="2">
    <source>
        <dbReference type="EMBL" id="GAA0146237.1"/>
    </source>
</evidence>
<dbReference type="AlphaFoldDB" id="A0AAV3P542"/>
<dbReference type="InterPro" id="IPR057458">
    <property type="entry name" value="GRDP_C2"/>
</dbReference>
<sequence length="197" mass="22025">MGVSQTTTSSITCNLRIIRAKNIELKHTKNMFMRCYLSSGNNRTVQINTQEVSSNSDVYWNNSFSLDCLGSEESINSLKQGNMVFELRNRNKTPVLGIIGSSSQLIGRAEIPWSRVFESPNMEIETWMPMITKNKRANADLKPPAVQVAVEVKSVAQTKRGKNNNELRKWDQCGCKDGGCSSCLDYDMFALGLACEL</sequence>
<dbReference type="Pfam" id="PF25334">
    <property type="entry name" value="C2_GRDP"/>
    <property type="match status" value="1"/>
</dbReference>
<dbReference type="SMART" id="SM00239">
    <property type="entry name" value="C2"/>
    <property type="match status" value="1"/>
</dbReference>
<dbReference type="PANTHER" id="PTHR35503">
    <property type="entry name" value="OSJNBA0006M15.15 PROTEIN"/>
    <property type="match status" value="1"/>
</dbReference>
<name>A0AAV3P542_LITER</name>
<reference evidence="2 3" key="1">
    <citation type="submission" date="2024-01" db="EMBL/GenBank/DDBJ databases">
        <title>The complete chloroplast genome sequence of Lithospermum erythrorhizon: insights into the phylogenetic relationship among Boraginaceae species and the maternal lineages of purple gromwells.</title>
        <authorList>
            <person name="Okada T."/>
            <person name="Watanabe K."/>
        </authorList>
    </citation>
    <scope>NUCLEOTIDE SEQUENCE [LARGE SCALE GENOMIC DNA]</scope>
</reference>
<gene>
    <name evidence="2" type="ORF">LIER_06242</name>
</gene>
<feature type="domain" description="C2" evidence="1">
    <location>
        <begin position="1"/>
        <end position="128"/>
    </location>
</feature>
<dbReference type="InterPro" id="IPR000008">
    <property type="entry name" value="C2_dom"/>
</dbReference>
<dbReference type="PROSITE" id="PS50004">
    <property type="entry name" value="C2"/>
    <property type="match status" value="1"/>
</dbReference>
<accession>A0AAV3P542</accession>
<dbReference type="InterPro" id="IPR035892">
    <property type="entry name" value="C2_domain_sf"/>
</dbReference>
<keyword evidence="3" id="KW-1185">Reference proteome</keyword>
<proteinExistence type="predicted"/>
<comment type="caution">
    <text evidence="2">The sequence shown here is derived from an EMBL/GenBank/DDBJ whole genome shotgun (WGS) entry which is preliminary data.</text>
</comment>
<dbReference type="SUPFAM" id="SSF49562">
    <property type="entry name" value="C2 domain (Calcium/lipid-binding domain, CaLB)"/>
    <property type="match status" value="1"/>
</dbReference>
<dbReference type="EMBL" id="BAABME010000899">
    <property type="protein sequence ID" value="GAA0146237.1"/>
    <property type="molecule type" value="Genomic_DNA"/>
</dbReference>
<protein>
    <recommendedName>
        <fullName evidence="1">C2 domain-containing protein</fullName>
    </recommendedName>
</protein>
<dbReference type="Gene3D" id="2.60.40.150">
    <property type="entry name" value="C2 domain"/>
    <property type="match status" value="1"/>
</dbReference>